<evidence type="ECO:0000313" key="2">
    <source>
        <dbReference type="Proteomes" id="UP000309997"/>
    </source>
</evidence>
<gene>
    <name evidence="1" type="ORF">D5086_025449</name>
</gene>
<dbReference type="Proteomes" id="UP000309997">
    <property type="component" value="Unassembled WGS sequence"/>
</dbReference>
<accession>A0ACC4AZG7</accession>
<keyword evidence="2" id="KW-1185">Reference proteome</keyword>
<organism evidence="1 2">
    <name type="scientific">Populus alba</name>
    <name type="common">White poplar</name>
    <dbReference type="NCBI Taxonomy" id="43335"/>
    <lineage>
        <taxon>Eukaryota</taxon>
        <taxon>Viridiplantae</taxon>
        <taxon>Streptophyta</taxon>
        <taxon>Embryophyta</taxon>
        <taxon>Tracheophyta</taxon>
        <taxon>Spermatophyta</taxon>
        <taxon>Magnoliopsida</taxon>
        <taxon>eudicotyledons</taxon>
        <taxon>Gunneridae</taxon>
        <taxon>Pentapetalae</taxon>
        <taxon>rosids</taxon>
        <taxon>fabids</taxon>
        <taxon>Malpighiales</taxon>
        <taxon>Salicaceae</taxon>
        <taxon>Saliceae</taxon>
        <taxon>Populus</taxon>
    </lineage>
</organism>
<name>A0ACC4AZG7_POPAL</name>
<comment type="caution">
    <text evidence="1">The sequence shown here is derived from an EMBL/GenBank/DDBJ whole genome shotgun (WGS) entry which is preliminary data.</text>
</comment>
<proteinExistence type="predicted"/>
<evidence type="ECO:0000313" key="1">
    <source>
        <dbReference type="EMBL" id="KAL3571545.1"/>
    </source>
</evidence>
<dbReference type="EMBL" id="RCHU02000014">
    <property type="protein sequence ID" value="KAL3571545.1"/>
    <property type="molecule type" value="Genomic_DNA"/>
</dbReference>
<protein>
    <submittedName>
        <fullName evidence="1">Uncharacterized protein</fullName>
    </submittedName>
</protein>
<reference evidence="1 2" key="1">
    <citation type="journal article" date="2024" name="Plant Biotechnol. J.">
        <title>Genome and CRISPR/Cas9 system of a widespread forest tree (Populus alba) in the world.</title>
        <authorList>
            <person name="Liu Y.J."/>
            <person name="Jiang P.F."/>
            <person name="Han X.M."/>
            <person name="Li X.Y."/>
            <person name="Wang H.M."/>
            <person name="Wang Y.J."/>
            <person name="Wang X.X."/>
            <person name="Zeng Q.Y."/>
        </authorList>
    </citation>
    <scope>NUCLEOTIDE SEQUENCE [LARGE SCALE GENOMIC DNA]</scope>
    <source>
        <strain evidence="2">cv. PAL-ZL1</strain>
    </source>
</reference>
<sequence>MSCGPSASPMAVASSNEFTWEPGPWKFPLPHIEFLKDPIAEELAPPMLLCFTRKISCSIENQFAYPSLFCI</sequence>